<evidence type="ECO:0000313" key="5">
    <source>
        <dbReference type="Proteomes" id="UP001222932"/>
    </source>
</evidence>
<feature type="chain" id="PRO_5041909921" description="Transglycosylase SLT domain-containing protein" evidence="2">
    <location>
        <begin position="20"/>
        <end position="376"/>
    </location>
</feature>
<protein>
    <recommendedName>
        <fullName evidence="3">Transglycosylase SLT domain-containing protein</fullName>
    </recommendedName>
</protein>
<dbReference type="AlphaFoldDB" id="A0AAD3TU61"/>
<comment type="caution">
    <text evidence="4">The sequence shown here is derived from an EMBL/GenBank/DDBJ whole genome shotgun (WGS) entry which is preliminary data.</text>
</comment>
<reference evidence="4" key="1">
    <citation type="journal article" date="2023" name="BMC Genomics">
        <title>Chromosome-level genome assemblies of Cutaneotrichosporon spp. (Trichosporonales, Basidiomycota) reveal imbalanced evolution between nucleotide sequences and chromosome synteny.</title>
        <authorList>
            <person name="Kobayashi Y."/>
            <person name="Kayamori A."/>
            <person name="Aoki K."/>
            <person name="Shiwa Y."/>
            <person name="Matsutani M."/>
            <person name="Fujita N."/>
            <person name="Sugita T."/>
            <person name="Iwasaki W."/>
            <person name="Tanaka N."/>
            <person name="Takashima M."/>
        </authorList>
    </citation>
    <scope>NUCLEOTIDE SEQUENCE</scope>
    <source>
        <strain evidence="4">HIS016</strain>
    </source>
</reference>
<gene>
    <name evidence="4" type="ORF">CspeluHIS016_0307480</name>
</gene>
<dbReference type="SUPFAM" id="SSF53955">
    <property type="entry name" value="Lysozyme-like"/>
    <property type="match status" value="1"/>
</dbReference>
<evidence type="ECO:0000256" key="1">
    <source>
        <dbReference type="SAM" id="MobiDB-lite"/>
    </source>
</evidence>
<dbReference type="Gene3D" id="1.10.530.10">
    <property type="match status" value="1"/>
</dbReference>
<sequence>MVALQVLTLFGVLPALALGAIEGRHVQPHGAAVRRSRVQPRNAAGMAPVLARRGTRAAKRGGSCRVRPAPAHNEANVALADVAASGAEDTEAPEEQPAEGTETPKEQPTEDTEAPKEQPDEQATEPSPQPEEPEASPTQTPQPSSTPEAPPAEDKADIGFNATSLVSSNSGLLQVDGTCGPCPSSEDAPNGAQWWLDCGLDGNGWAPPKITLDELKYTELTGDGIFAPCTEFFDQFHRYGGEFGIPPIMLAAIALQESTCRPWLVGGIGEQGLMQLLGPNCDGAPGGNCQDVDFNIRRGAEYLRGRIDEHQGSVLAGLGAYNGWRVGITAGEVYQMKNDGRCWAQPNLDYMHQMLNGWLQGKEGWKMGKWFNRNDC</sequence>
<feature type="compositionally biased region" description="Acidic residues" evidence="1">
    <location>
        <begin position="88"/>
        <end position="97"/>
    </location>
</feature>
<dbReference type="Proteomes" id="UP001222932">
    <property type="component" value="Unassembled WGS sequence"/>
</dbReference>
<evidence type="ECO:0000256" key="2">
    <source>
        <dbReference type="SAM" id="SignalP"/>
    </source>
</evidence>
<name>A0AAD3TU61_9TREE</name>
<feature type="domain" description="Transglycosylase SLT" evidence="3">
    <location>
        <begin position="238"/>
        <end position="323"/>
    </location>
</feature>
<accession>A0AAD3TU61</accession>
<keyword evidence="5" id="KW-1185">Reference proteome</keyword>
<feature type="compositionally biased region" description="Basic and acidic residues" evidence="1">
    <location>
        <begin position="102"/>
        <end position="119"/>
    </location>
</feature>
<evidence type="ECO:0000313" key="4">
    <source>
        <dbReference type="EMBL" id="GMK56908.1"/>
    </source>
</evidence>
<proteinExistence type="predicted"/>
<feature type="compositionally biased region" description="Low complexity" evidence="1">
    <location>
        <begin position="135"/>
        <end position="147"/>
    </location>
</feature>
<dbReference type="InterPro" id="IPR008258">
    <property type="entry name" value="Transglycosylase_SLT_dom_1"/>
</dbReference>
<dbReference type="EMBL" id="BTCM01000003">
    <property type="protein sequence ID" value="GMK56908.1"/>
    <property type="molecule type" value="Genomic_DNA"/>
</dbReference>
<feature type="signal peptide" evidence="2">
    <location>
        <begin position="1"/>
        <end position="19"/>
    </location>
</feature>
<evidence type="ECO:0000259" key="3">
    <source>
        <dbReference type="Pfam" id="PF01464"/>
    </source>
</evidence>
<keyword evidence="2" id="KW-0732">Signal</keyword>
<feature type="region of interest" description="Disordered" evidence="1">
    <location>
        <begin position="54"/>
        <end position="156"/>
    </location>
</feature>
<dbReference type="Pfam" id="PF01464">
    <property type="entry name" value="SLT"/>
    <property type="match status" value="1"/>
</dbReference>
<reference evidence="4" key="2">
    <citation type="submission" date="2023-06" db="EMBL/GenBank/DDBJ databases">
        <authorList>
            <person name="Kobayashi Y."/>
            <person name="Kayamori A."/>
            <person name="Aoki K."/>
            <person name="Shiwa Y."/>
            <person name="Fujita N."/>
            <person name="Sugita T."/>
            <person name="Iwasaki W."/>
            <person name="Tanaka N."/>
            <person name="Takashima M."/>
        </authorList>
    </citation>
    <scope>NUCLEOTIDE SEQUENCE</scope>
    <source>
        <strain evidence="4">HIS016</strain>
    </source>
</reference>
<organism evidence="4 5">
    <name type="scientific">Cutaneotrichosporon spelunceum</name>
    <dbReference type="NCBI Taxonomy" id="1672016"/>
    <lineage>
        <taxon>Eukaryota</taxon>
        <taxon>Fungi</taxon>
        <taxon>Dikarya</taxon>
        <taxon>Basidiomycota</taxon>
        <taxon>Agaricomycotina</taxon>
        <taxon>Tremellomycetes</taxon>
        <taxon>Trichosporonales</taxon>
        <taxon>Trichosporonaceae</taxon>
        <taxon>Cutaneotrichosporon</taxon>
    </lineage>
</organism>
<dbReference type="InterPro" id="IPR023346">
    <property type="entry name" value="Lysozyme-like_dom_sf"/>
</dbReference>